<evidence type="ECO:0000259" key="1">
    <source>
        <dbReference type="SMART" id="SM00470"/>
    </source>
</evidence>
<dbReference type="PANTHER" id="PTHR33375:SF1">
    <property type="entry name" value="CHROMOSOME-PARTITIONING PROTEIN PARB-RELATED"/>
    <property type="match status" value="1"/>
</dbReference>
<dbReference type="RefSeq" id="WP_188678545.1">
    <property type="nucleotide sequence ID" value="NZ_BMKA01000008.1"/>
</dbReference>
<dbReference type="InterPro" id="IPR003115">
    <property type="entry name" value="ParB_N"/>
</dbReference>
<reference evidence="2" key="1">
    <citation type="journal article" date="2014" name="Int. J. Syst. Evol. Microbiol.">
        <title>Complete genome sequence of Corynebacterium casei LMG S-19264T (=DSM 44701T), isolated from a smear-ripened cheese.</title>
        <authorList>
            <consortium name="US DOE Joint Genome Institute (JGI-PGF)"/>
            <person name="Walter F."/>
            <person name="Albersmeier A."/>
            <person name="Kalinowski J."/>
            <person name="Ruckert C."/>
        </authorList>
    </citation>
    <scope>NUCLEOTIDE SEQUENCE</scope>
    <source>
        <strain evidence="2">CGMCC 1.15880</strain>
    </source>
</reference>
<sequence>MPIKETFPIDQIRVPVKRKKTLEPAKVDALAEDILENGQITPIRVREGKTGGYVLIEGYHRLEALRALGEETVEG</sequence>
<accession>A0A916R3K2</accession>
<dbReference type="Gene3D" id="3.90.1530.10">
    <property type="entry name" value="Conserved hypothetical protein from pyrococcus furiosus pfu- 392566-001, ParB domain"/>
    <property type="match status" value="1"/>
</dbReference>
<proteinExistence type="predicted"/>
<dbReference type="PANTHER" id="PTHR33375">
    <property type="entry name" value="CHROMOSOME-PARTITIONING PROTEIN PARB-RELATED"/>
    <property type="match status" value="1"/>
</dbReference>
<dbReference type="SMART" id="SM00470">
    <property type="entry name" value="ParB"/>
    <property type="match status" value="1"/>
</dbReference>
<dbReference type="InterPro" id="IPR050336">
    <property type="entry name" value="Chromosome_partition/occlusion"/>
</dbReference>
<dbReference type="InterPro" id="IPR036086">
    <property type="entry name" value="ParB/Sulfiredoxin_sf"/>
</dbReference>
<evidence type="ECO:0000313" key="2">
    <source>
        <dbReference type="EMBL" id="GGA31599.1"/>
    </source>
</evidence>
<dbReference type="EMBL" id="BMKA01000008">
    <property type="protein sequence ID" value="GGA31599.1"/>
    <property type="molecule type" value="Genomic_DNA"/>
</dbReference>
<dbReference type="SUPFAM" id="SSF110849">
    <property type="entry name" value="ParB/Sulfiredoxin"/>
    <property type="match status" value="1"/>
</dbReference>
<keyword evidence="3" id="KW-1185">Reference proteome</keyword>
<dbReference type="GO" id="GO:0007059">
    <property type="term" value="P:chromosome segregation"/>
    <property type="evidence" value="ECO:0007669"/>
    <property type="project" value="TreeGrafter"/>
</dbReference>
<dbReference type="AlphaFoldDB" id="A0A916R3K2"/>
<organism evidence="2 3">
    <name type="scientific">Neptunicoccus cionae</name>
    <dbReference type="NCBI Taxonomy" id="2035344"/>
    <lineage>
        <taxon>Bacteria</taxon>
        <taxon>Pseudomonadati</taxon>
        <taxon>Pseudomonadota</taxon>
        <taxon>Alphaproteobacteria</taxon>
        <taxon>Rhodobacterales</taxon>
        <taxon>Paracoccaceae</taxon>
        <taxon>Neptunicoccus</taxon>
    </lineage>
</organism>
<dbReference type="Proteomes" id="UP000628017">
    <property type="component" value="Unassembled WGS sequence"/>
</dbReference>
<name>A0A916R3K2_9RHOB</name>
<dbReference type="GO" id="GO:0005694">
    <property type="term" value="C:chromosome"/>
    <property type="evidence" value="ECO:0007669"/>
    <property type="project" value="TreeGrafter"/>
</dbReference>
<reference evidence="2" key="2">
    <citation type="submission" date="2020-09" db="EMBL/GenBank/DDBJ databases">
        <authorList>
            <person name="Sun Q."/>
            <person name="Zhou Y."/>
        </authorList>
    </citation>
    <scope>NUCLEOTIDE SEQUENCE</scope>
    <source>
        <strain evidence="2">CGMCC 1.15880</strain>
    </source>
</reference>
<dbReference type="Pfam" id="PF02195">
    <property type="entry name" value="ParB_N"/>
    <property type="match status" value="1"/>
</dbReference>
<evidence type="ECO:0000313" key="3">
    <source>
        <dbReference type="Proteomes" id="UP000628017"/>
    </source>
</evidence>
<feature type="domain" description="ParB-like N-terminal" evidence="1">
    <location>
        <begin position="5"/>
        <end position="73"/>
    </location>
</feature>
<comment type="caution">
    <text evidence="2">The sequence shown here is derived from an EMBL/GenBank/DDBJ whole genome shotgun (WGS) entry which is preliminary data.</text>
</comment>
<gene>
    <name evidence="2" type="ORF">GCM10011498_36070</name>
</gene>
<protein>
    <submittedName>
        <fullName evidence="2">Chromosome partitioning protein ParB</fullName>
    </submittedName>
</protein>